<proteinExistence type="predicted"/>
<dbReference type="RefSeq" id="WP_226435577.1">
    <property type="nucleotide sequence ID" value="NZ_CP048813.1"/>
</dbReference>
<gene>
    <name evidence="1" type="ORF">SAMN05444695_111108</name>
</gene>
<dbReference type="AlphaFoldDB" id="A0A1G8NM62"/>
<evidence type="ECO:0000313" key="2">
    <source>
        <dbReference type="Proteomes" id="UP000183263"/>
    </source>
</evidence>
<name>A0A1G8NM62_9NOCA</name>
<reference evidence="1 2" key="1">
    <citation type="submission" date="2016-10" db="EMBL/GenBank/DDBJ databases">
        <authorList>
            <person name="de Groot N.N."/>
        </authorList>
    </citation>
    <scope>NUCLEOTIDE SEQUENCE [LARGE SCALE GENOMIC DNA]</scope>
    <source>
        <strain evidence="1 2">DSM 44892</strain>
    </source>
</reference>
<protein>
    <submittedName>
        <fullName evidence="1">Uncharacterized protein</fullName>
    </submittedName>
</protein>
<sequence length="79" mass="8935">MRTRVVERVPADTTAGAALMDMDEQLHQLAWQLQHNGHDWSEVAAELGCDETVARAMADRYLADSETRAQKDQFSLFDL</sequence>
<dbReference type="Proteomes" id="UP000183263">
    <property type="component" value="Unassembled WGS sequence"/>
</dbReference>
<keyword evidence="2" id="KW-1185">Reference proteome</keyword>
<accession>A0A1G8NM62</accession>
<dbReference type="EMBL" id="FNDN01000011">
    <property type="protein sequence ID" value="SDI81217.1"/>
    <property type="molecule type" value="Genomic_DNA"/>
</dbReference>
<organism evidence="1 2">
    <name type="scientific">Rhodococcus triatomae</name>
    <dbReference type="NCBI Taxonomy" id="300028"/>
    <lineage>
        <taxon>Bacteria</taxon>
        <taxon>Bacillati</taxon>
        <taxon>Actinomycetota</taxon>
        <taxon>Actinomycetes</taxon>
        <taxon>Mycobacteriales</taxon>
        <taxon>Nocardiaceae</taxon>
        <taxon>Rhodococcus</taxon>
    </lineage>
</organism>
<evidence type="ECO:0000313" key="1">
    <source>
        <dbReference type="EMBL" id="SDI81217.1"/>
    </source>
</evidence>